<evidence type="ECO:0000256" key="3">
    <source>
        <dbReference type="ARBA" id="ARBA00004663"/>
    </source>
</evidence>
<dbReference type="PANTHER" id="PTHR34148">
    <property type="entry name" value="ADENOSYLCOBINAMIDE-GDP RIBAZOLETRANSFERASE"/>
    <property type="match status" value="1"/>
</dbReference>
<feature type="transmembrane region" description="Helical" evidence="19">
    <location>
        <begin position="169"/>
        <end position="195"/>
    </location>
</feature>
<evidence type="ECO:0000256" key="6">
    <source>
        <dbReference type="ARBA" id="ARBA00015850"/>
    </source>
</evidence>
<evidence type="ECO:0000256" key="17">
    <source>
        <dbReference type="ARBA" id="ARBA00048623"/>
    </source>
</evidence>
<comment type="subcellular location">
    <subcellularLocation>
        <location evidence="2 19">Cell membrane</location>
        <topology evidence="2 19">Multi-pass membrane protein</topology>
    </subcellularLocation>
</comment>
<sequence length="253" mass="24825">MRHALGGVALALSWLTVAPVRGPHEVDRAVAARAIRAAPVAGLVLGGAATAVAWVVSTAGGNAGIIGFACVGFLALATRGMHIDGLADTADGLGCYGPPERAREVMKSGGAGPFGVAALIVVLALQAAAFGALAGADSWAAIGFAVAFGRVTVVPACRRGLHAAEGSRFGALVADSQGPVAIGAWSLIAMAAAAVCMPGPLWLGPVAVGAALALSWWFVRHCATRFGGVGGDILGATTEGCVALLAVVAACAV</sequence>
<evidence type="ECO:0000313" key="20">
    <source>
        <dbReference type="EMBL" id="MEE2057849.1"/>
    </source>
</evidence>
<comment type="catalytic activity">
    <reaction evidence="17 19">
        <text>alpha-ribazole + adenosylcob(III)inamide-GDP = adenosylcob(III)alamin + GMP + H(+)</text>
        <dbReference type="Rhea" id="RHEA:16049"/>
        <dbReference type="ChEBI" id="CHEBI:10329"/>
        <dbReference type="ChEBI" id="CHEBI:15378"/>
        <dbReference type="ChEBI" id="CHEBI:18408"/>
        <dbReference type="ChEBI" id="CHEBI:58115"/>
        <dbReference type="ChEBI" id="CHEBI:60487"/>
        <dbReference type="EC" id="2.7.8.26"/>
    </reaction>
</comment>
<evidence type="ECO:0000256" key="14">
    <source>
        <dbReference type="ARBA" id="ARBA00025228"/>
    </source>
</evidence>
<evidence type="ECO:0000256" key="5">
    <source>
        <dbReference type="ARBA" id="ARBA00013200"/>
    </source>
</evidence>
<comment type="cofactor">
    <cofactor evidence="1 19">
        <name>Mg(2+)</name>
        <dbReference type="ChEBI" id="CHEBI:18420"/>
    </cofactor>
</comment>
<keyword evidence="7 19" id="KW-1003">Cell membrane</keyword>
<evidence type="ECO:0000256" key="19">
    <source>
        <dbReference type="HAMAP-Rule" id="MF_00719"/>
    </source>
</evidence>
<reference evidence="20 21" key="1">
    <citation type="submission" date="2023-07" db="EMBL/GenBank/DDBJ databases">
        <authorList>
            <person name="Girao M."/>
            <person name="Carvalho M.F."/>
        </authorList>
    </citation>
    <scope>NUCLEOTIDE SEQUENCE [LARGE SCALE GENOMIC DNA]</scope>
    <source>
        <strain evidence="20 21">YIM65754</strain>
    </source>
</reference>
<dbReference type="EMBL" id="JAUTXY010000003">
    <property type="protein sequence ID" value="MEE2057849.1"/>
    <property type="molecule type" value="Genomic_DNA"/>
</dbReference>
<dbReference type="RefSeq" id="WP_330133108.1">
    <property type="nucleotide sequence ID" value="NZ_JAUTXY010000003.1"/>
</dbReference>
<evidence type="ECO:0000256" key="2">
    <source>
        <dbReference type="ARBA" id="ARBA00004651"/>
    </source>
</evidence>
<keyword evidence="12 19" id="KW-1133">Transmembrane helix</keyword>
<evidence type="ECO:0000256" key="1">
    <source>
        <dbReference type="ARBA" id="ARBA00001946"/>
    </source>
</evidence>
<feature type="transmembrane region" description="Helical" evidence="19">
    <location>
        <begin position="43"/>
        <end position="76"/>
    </location>
</feature>
<gene>
    <name evidence="19" type="primary">cobS</name>
    <name evidence="20" type="ORF">Q7514_09975</name>
</gene>
<feature type="transmembrane region" description="Helical" evidence="19">
    <location>
        <begin position="201"/>
        <end position="219"/>
    </location>
</feature>
<dbReference type="Proteomes" id="UP001336020">
    <property type="component" value="Unassembled WGS sequence"/>
</dbReference>
<name>A0ABU7L8H7_9NOCA</name>
<proteinExistence type="inferred from homology"/>
<evidence type="ECO:0000256" key="18">
    <source>
        <dbReference type="ARBA" id="ARBA00049504"/>
    </source>
</evidence>
<evidence type="ECO:0000256" key="13">
    <source>
        <dbReference type="ARBA" id="ARBA00023136"/>
    </source>
</evidence>
<evidence type="ECO:0000256" key="10">
    <source>
        <dbReference type="ARBA" id="ARBA00022692"/>
    </source>
</evidence>
<protein>
    <recommendedName>
        <fullName evidence="6 19">Adenosylcobinamide-GDP ribazoletransferase</fullName>
        <ecNumber evidence="5 19">2.7.8.26</ecNumber>
    </recommendedName>
    <alternativeName>
        <fullName evidence="16 19">Cobalamin synthase</fullName>
    </alternativeName>
    <alternativeName>
        <fullName evidence="15 19">Cobalamin-5'-phosphate synthase</fullName>
    </alternativeName>
</protein>
<evidence type="ECO:0000256" key="11">
    <source>
        <dbReference type="ARBA" id="ARBA00022842"/>
    </source>
</evidence>
<dbReference type="EC" id="2.7.8.26" evidence="5 19"/>
<keyword evidence="21" id="KW-1185">Reference proteome</keyword>
<evidence type="ECO:0000256" key="15">
    <source>
        <dbReference type="ARBA" id="ARBA00032605"/>
    </source>
</evidence>
<comment type="catalytic activity">
    <reaction evidence="18 19">
        <text>alpha-ribazole 5'-phosphate + adenosylcob(III)inamide-GDP = adenosylcob(III)alamin 5'-phosphate + GMP + H(+)</text>
        <dbReference type="Rhea" id="RHEA:23560"/>
        <dbReference type="ChEBI" id="CHEBI:15378"/>
        <dbReference type="ChEBI" id="CHEBI:57918"/>
        <dbReference type="ChEBI" id="CHEBI:58115"/>
        <dbReference type="ChEBI" id="CHEBI:60487"/>
        <dbReference type="ChEBI" id="CHEBI:60493"/>
        <dbReference type="EC" id="2.7.8.26"/>
    </reaction>
</comment>
<keyword evidence="9 19" id="KW-0808">Transferase</keyword>
<keyword evidence="10 19" id="KW-0812">Transmembrane</keyword>
<evidence type="ECO:0000256" key="9">
    <source>
        <dbReference type="ARBA" id="ARBA00022679"/>
    </source>
</evidence>
<dbReference type="Pfam" id="PF02654">
    <property type="entry name" value="CobS"/>
    <property type="match status" value="1"/>
</dbReference>
<evidence type="ECO:0000256" key="4">
    <source>
        <dbReference type="ARBA" id="ARBA00010561"/>
    </source>
</evidence>
<comment type="function">
    <text evidence="14 19">Joins adenosylcobinamide-GDP and alpha-ribazole to generate adenosylcobalamin (Ado-cobalamin). Also synthesizes adenosylcobalamin 5'-phosphate from adenosylcobinamide-GDP and alpha-ribazole 5'-phosphate.</text>
</comment>
<dbReference type="GO" id="GO:0051073">
    <property type="term" value="F:adenosylcobinamide-GDP ribazoletransferase activity"/>
    <property type="evidence" value="ECO:0007669"/>
    <property type="project" value="UniProtKB-EC"/>
</dbReference>
<comment type="pathway">
    <text evidence="3 19">Cofactor biosynthesis; adenosylcobalamin biosynthesis; adenosylcobalamin from cob(II)yrinate a,c-diamide: step 7/7.</text>
</comment>
<comment type="caution">
    <text evidence="20">The sequence shown here is derived from an EMBL/GenBank/DDBJ whole genome shotgun (WGS) entry which is preliminary data.</text>
</comment>
<evidence type="ECO:0000313" key="21">
    <source>
        <dbReference type="Proteomes" id="UP001336020"/>
    </source>
</evidence>
<dbReference type="PANTHER" id="PTHR34148:SF1">
    <property type="entry name" value="ADENOSYLCOBINAMIDE-GDP RIBAZOLETRANSFERASE"/>
    <property type="match status" value="1"/>
</dbReference>
<organism evidence="20 21">
    <name type="scientific">Rhodococcus artemisiae</name>
    <dbReference type="NCBI Taxonomy" id="714159"/>
    <lineage>
        <taxon>Bacteria</taxon>
        <taxon>Bacillati</taxon>
        <taxon>Actinomycetota</taxon>
        <taxon>Actinomycetes</taxon>
        <taxon>Mycobacteriales</taxon>
        <taxon>Nocardiaceae</taxon>
        <taxon>Rhodococcus</taxon>
    </lineage>
</organism>
<accession>A0ABU7L8H7</accession>
<dbReference type="HAMAP" id="MF_00719">
    <property type="entry name" value="CobS"/>
    <property type="match status" value="1"/>
</dbReference>
<comment type="similarity">
    <text evidence="4 19">Belongs to the CobS family.</text>
</comment>
<evidence type="ECO:0000256" key="12">
    <source>
        <dbReference type="ARBA" id="ARBA00022989"/>
    </source>
</evidence>
<feature type="transmembrane region" description="Helical" evidence="19">
    <location>
        <begin position="139"/>
        <end position="157"/>
    </location>
</feature>
<dbReference type="InterPro" id="IPR003805">
    <property type="entry name" value="CobS"/>
</dbReference>
<keyword evidence="8 19" id="KW-0169">Cobalamin biosynthesis</keyword>
<evidence type="ECO:0000256" key="8">
    <source>
        <dbReference type="ARBA" id="ARBA00022573"/>
    </source>
</evidence>
<keyword evidence="13 19" id="KW-0472">Membrane</keyword>
<evidence type="ECO:0000256" key="16">
    <source>
        <dbReference type="ARBA" id="ARBA00032853"/>
    </source>
</evidence>
<feature type="transmembrane region" description="Helical" evidence="19">
    <location>
        <begin position="111"/>
        <end position="133"/>
    </location>
</feature>
<evidence type="ECO:0000256" key="7">
    <source>
        <dbReference type="ARBA" id="ARBA00022475"/>
    </source>
</evidence>
<keyword evidence="11 19" id="KW-0460">Magnesium</keyword>